<feature type="non-terminal residue" evidence="2">
    <location>
        <position position="1"/>
    </location>
</feature>
<protein>
    <recommendedName>
        <fullName evidence="4">MFS transporter</fullName>
    </recommendedName>
</protein>
<proteinExistence type="predicted"/>
<gene>
    <name evidence="2" type="ORF">ACFQ1S_41060</name>
</gene>
<sequence length="85" mass="8659">GQPAGPRVIPALLFGSTGYFIVFSLNGHVTGLGGVAFLLVAGNLVLAFPKAHRGLSGVLSGLYMADSRTVVDEAPTTTNPPVVIP</sequence>
<organism evidence="2 3">
    <name type="scientific">Kibdelosporangium lantanae</name>
    <dbReference type="NCBI Taxonomy" id="1497396"/>
    <lineage>
        <taxon>Bacteria</taxon>
        <taxon>Bacillati</taxon>
        <taxon>Actinomycetota</taxon>
        <taxon>Actinomycetes</taxon>
        <taxon>Pseudonocardiales</taxon>
        <taxon>Pseudonocardiaceae</taxon>
        <taxon>Kibdelosporangium</taxon>
    </lineage>
</organism>
<evidence type="ECO:0000313" key="3">
    <source>
        <dbReference type="Proteomes" id="UP001597045"/>
    </source>
</evidence>
<comment type="caution">
    <text evidence="2">The sequence shown here is derived from an EMBL/GenBank/DDBJ whole genome shotgun (WGS) entry which is preliminary data.</text>
</comment>
<evidence type="ECO:0000256" key="1">
    <source>
        <dbReference type="SAM" id="Phobius"/>
    </source>
</evidence>
<feature type="transmembrane region" description="Helical" evidence="1">
    <location>
        <begin position="20"/>
        <end position="46"/>
    </location>
</feature>
<name>A0ABW3MQ69_9PSEU</name>
<dbReference type="Proteomes" id="UP001597045">
    <property type="component" value="Unassembled WGS sequence"/>
</dbReference>
<accession>A0ABW3MQ69</accession>
<dbReference type="EMBL" id="JBHTIS010003639">
    <property type="protein sequence ID" value="MFD1051489.1"/>
    <property type="molecule type" value="Genomic_DNA"/>
</dbReference>
<keyword evidence="1" id="KW-1133">Transmembrane helix</keyword>
<keyword evidence="1" id="KW-0472">Membrane</keyword>
<keyword evidence="3" id="KW-1185">Reference proteome</keyword>
<evidence type="ECO:0008006" key="4">
    <source>
        <dbReference type="Google" id="ProtNLM"/>
    </source>
</evidence>
<reference evidence="3" key="1">
    <citation type="journal article" date="2019" name="Int. J. Syst. Evol. Microbiol.">
        <title>The Global Catalogue of Microorganisms (GCM) 10K type strain sequencing project: providing services to taxonomists for standard genome sequencing and annotation.</title>
        <authorList>
            <consortium name="The Broad Institute Genomics Platform"/>
            <consortium name="The Broad Institute Genome Sequencing Center for Infectious Disease"/>
            <person name="Wu L."/>
            <person name="Ma J."/>
        </authorList>
    </citation>
    <scope>NUCLEOTIDE SEQUENCE [LARGE SCALE GENOMIC DNA]</scope>
    <source>
        <strain evidence="3">JCM 31486</strain>
    </source>
</reference>
<keyword evidence="1" id="KW-0812">Transmembrane</keyword>
<evidence type="ECO:0000313" key="2">
    <source>
        <dbReference type="EMBL" id="MFD1051489.1"/>
    </source>
</evidence>